<feature type="domain" description="Alpha-L-rhamnosidase C-terminal" evidence="8">
    <location>
        <begin position="837"/>
        <end position="903"/>
    </location>
</feature>
<evidence type="ECO:0000259" key="5">
    <source>
        <dbReference type="Pfam" id="PF05592"/>
    </source>
</evidence>
<dbReference type="Pfam" id="PF25788">
    <property type="entry name" value="Ig_Rha78A_N"/>
    <property type="match status" value="1"/>
</dbReference>
<dbReference type="Gene3D" id="2.60.40.10">
    <property type="entry name" value="Immunoglobulins"/>
    <property type="match status" value="1"/>
</dbReference>
<dbReference type="RefSeq" id="WP_196939917.1">
    <property type="nucleotide sequence ID" value="NZ_MU158690.1"/>
</dbReference>
<comment type="catalytic activity">
    <reaction evidence="1">
        <text>Hydrolysis of terminal non-reducing alpha-L-rhamnose residues in alpha-L-rhamnosides.</text>
        <dbReference type="EC" id="3.2.1.40"/>
    </reaction>
</comment>
<dbReference type="InterPro" id="IPR035398">
    <property type="entry name" value="Bac_rhamnosid_C"/>
</dbReference>
<dbReference type="InterPro" id="IPR008928">
    <property type="entry name" value="6-hairpin_glycosidase_sf"/>
</dbReference>
<dbReference type="PIRSF" id="PIRSF010631">
    <property type="entry name" value="A-rhamnsds"/>
    <property type="match status" value="1"/>
</dbReference>
<keyword evidence="3" id="KW-0378">Hydrolase</keyword>
<keyword evidence="10" id="KW-1185">Reference proteome</keyword>
<feature type="domain" description="Alpha-L-rhamnosidase concanavalin-like" evidence="5">
    <location>
        <begin position="356"/>
        <end position="454"/>
    </location>
</feature>
<reference evidence="9 10" key="1">
    <citation type="submission" date="2018-02" db="EMBL/GenBank/DDBJ databases">
        <title>Sphingobacterium KA21.</title>
        <authorList>
            <person name="Vasarhelyi B.M."/>
            <person name="Deshmukh S."/>
            <person name="Balint B."/>
            <person name="Kukolya J."/>
        </authorList>
    </citation>
    <scope>NUCLEOTIDE SEQUENCE [LARGE SCALE GENOMIC DNA]</scope>
    <source>
        <strain evidence="9 10">Ka21</strain>
    </source>
</reference>
<dbReference type="PANTHER" id="PTHR33307:SF6">
    <property type="entry name" value="ALPHA-RHAMNOSIDASE (EUROFUNG)-RELATED"/>
    <property type="match status" value="1"/>
</dbReference>
<dbReference type="Gene3D" id="2.60.420.10">
    <property type="entry name" value="Maltose phosphorylase, domain 3"/>
    <property type="match status" value="1"/>
</dbReference>
<dbReference type="InterPro" id="IPR013737">
    <property type="entry name" value="Bac_rhamnosid_N"/>
</dbReference>
<dbReference type="Proteomes" id="UP000618319">
    <property type="component" value="Unassembled WGS sequence"/>
</dbReference>
<comment type="caution">
    <text evidence="9">The sequence shown here is derived from an EMBL/GenBank/DDBJ whole genome shotgun (WGS) entry which is preliminary data.</text>
</comment>
<feature type="domain" description="Bacterial alpha-L-rhamnosidase N-terminal" evidence="6">
    <location>
        <begin position="170"/>
        <end position="347"/>
    </location>
</feature>
<dbReference type="Gene3D" id="2.60.120.260">
    <property type="entry name" value="Galactose-binding domain-like"/>
    <property type="match status" value="2"/>
</dbReference>
<evidence type="ECO:0000313" key="10">
    <source>
        <dbReference type="Proteomes" id="UP000618319"/>
    </source>
</evidence>
<gene>
    <name evidence="9" type="ORF">C4F40_14845</name>
</gene>
<evidence type="ECO:0000256" key="2">
    <source>
        <dbReference type="ARBA" id="ARBA00012652"/>
    </source>
</evidence>
<dbReference type="InterPro" id="IPR016007">
    <property type="entry name" value="Alpha_rhamnosid"/>
</dbReference>
<protein>
    <recommendedName>
        <fullName evidence="2">alpha-L-rhamnosidase</fullName>
        <ecNumber evidence="2">3.2.1.40</ecNumber>
    </recommendedName>
</protein>
<evidence type="ECO:0000259" key="6">
    <source>
        <dbReference type="Pfam" id="PF08531"/>
    </source>
</evidence>
<name>A0ABR9T9M6_9SPHI</name>
<dbReference type="Pfam" id="PF17389">
    <property type="entry name" value="Bac_rhamnosid6H"/>
    <property type="match status" value="1"/>
</dbReference>
<dbReference type="PANTHER" id="PTHR33307">
    <property type="entry name" value="ALPHA-RHAMNOSIDASE (EUROFUNG)"/>
    <property type="match status" value="1"/>
</dbReference>
<feature type="chain" id="PRO_5046423356" description="alpha-L-rhamnosidase" evidence="4">
    <location>
        <begin position="19"/>
        <end position="950"/>
    </location>
</feature>
<dbReference type="Pfam" id="PF08531">
    <property type="entry name" value="Bac_rhamnosid_N"/>
    <property type="match status" value="1"/>
</dbReference>
<dbReference type="InterPro" id="IPR008902">
    <property type="entry name" value="Rhamnosid_concanavalin"/>
</dbReference>
<accession>A0ABR9T9M6</accession>
<dbReference type="Pfam" id="PF17390">
    <property type="entry name" value="Bac_rhamnosid_C"/>
    <property type="match status" value="1"/>
</dbReference>
<evidence type="ECO:0000259" key="7">
    <source>
        <dbReference type="Pfam" id="PF17389"/>
    </source>
</evidence>
<feature type="signal peptide" evidence="4">
    <location>
        <begin position="1"/>
        <end position="18"/>
    </location>
</feature>
<evidence type="ECO:0000259" key="8">
    <source>
        <dbReference type="Pfam" id="PF17390"/>
    </source>
</evidence>
<dbReference type="Gene3D" id="1.50.10.10">
    <property type="match status" value="1"/>
</dbReference>
<feature type="domain" description="Alpha-L-rhamnosidase six-hairpin glycosidase" evidence="7">
    <location>
        <begin position="462"/>
        <end position="834"/>
    </location>
</feature>
<evidence type="ECO:0000256" key="3">
    <source>
        <dbReference type="ARBA" id="ARBA00022801"/>
    </source>
</evidence>
<dbReference type="InterPro" id="IPR013783">
    <property type="entry name" value="Ig-like_fold"/>
</dbReference>
<dbReference type="InterPro" id="IPR012341">
    <property type="entry name" value="6hp_glycosidase-like_sf"/>
</dbReference>
<sequence>MRYIILFCLLHTAGLSFASDLKPVNLRVEYKDRPFVDERVPRLSWELTAKKHNQFQSAYQVIVASSLKKLKRNEGDLWDSGKQTSQATNQIVYDGVALSSRQRVWWKVKVWDANNRQGKWSEVNHWEMGLLNQSDWHAKWIGYDLNHLAKGGTYHLPPSPYLRKEVRVQKEVRVARLYISSLGLHEFYINGDKVGRDYFGSGWTDYDMRVYYQVYDVTKHLQQGGNTFGAVLSNGWYAGYLGYALFVGSPQVRAFYGDFPLLKAQVEIQYSDGSSDIISTDEQWKASAGALMESDFLQGETYDATKEMAGWDRPRFDDTDWRPAQVMEDNSTRKIQLYPGEPVRVVEELPIKSIRRLDNGKYIVDFGQNFAGIIRARMLGQAHDTLVFRYGEMLHLDGTLVTENLRSARATDTYILKGNPEGEVWSPRFTYHGFQYVEITGLKEAPAADFLVGLALSSDLETAGYFESDNELLNKLYRNIVWTQRANYLDIPTDCPQRDERLAWTGDAQVYIRSAVYNNNIAAFHTKWIQDLNDAQWPNGAFPIYAPMPVNKAGIPAIRSSDTYSPGWSEAGVICTYEIFRAYNDLRMVKRSLPYMVKFMDFLATKANNLGVLPEGIFEEIEPNGGFGDWLSIGKKTSPDLLATLYYFYCAKLMKEMCEAIQEDELTQRYGKTAEIIHSGFLAHYTDAGKFKTDSARYGDGAGYVEGQNGFSGHTQTAYANAIYMLILEEEDLEYAGRLLRQLVEENDDKLTTGFLGFKPLLPALSRTNSSDKAYKLLLSTEYPSLGYEVVNGATSIWERWDSYTKDQGFVHNAAMNSFSHYAFGAINEWIFEYMIGIKPIDRGFRSFTIKPELPPKNIPLKSVKGTYHSIAGRIQAAWRYEDNVRIHELEIPVNTTAYFYIEARSLEDIYINGKVLGLSEWASSVEQVGVQYKLQLGSGKYTFKINQHP</sequence>
<organism evidence="9 10">
    <name type="scientific">Sphingobacterium pedocola</name>
    <dbReference type="NCBI Taxonomy" id="2082722"/>
    <lineage>
        <taxon>Bacteria</taxon>
        <taxon>Pseudomonadati</taxon>
        <taxon>Bacteroidota</taxon>
        <taxon>Sphingobacteriia</taxon>
        <taxon>Sphingobacteriales</taxon>
        <taxon>Sphingobacteriaceae</taxon>
        <taxon>Sphingobacterium</taxon>
    </lineage>
</organism>
<proteinExistence type="predicted"/>
<dbReference type="SUPFAM" id="SSF48208">
    <property type="entry name" value="Six-hairpin glycosidases"/>
    <property type="match status" value="1"/>
</dbReference>
<dbReference type="EMBL" id="PSKQ01000022">
    <property type="protein sequence ID" value="MBE8722005.1"/>
    <property type="molecule type" value="Genomic_DNA"/>
</dbReference>
<evidence type="ECO:0000313" key="9">
    <source>
        <dbReference type="EMBL" id="MBE8722005.1"/>
    </source>
</evidence>
<dbReference type="Pfam" id="PF05592">
    <property type="entry name" value="Bac_rhamnosid"/>
    <property type="match status" value="1"/>
</dbReference>
<evidence type="ECO:0000256" key="1">
    <source>
        <dbReference type="ARBA" id="ARBA00001445"/>
    </source>
</evidence>
<dbReference type="InterPro" id="IPR035396">
    <property type="entry name" value="Bac_rhamnosid6H"/>
</dbReference>
<dbReference type="EC" id="3.2.1.40" evidence="2"/>
<evidence type="ECO:0000256" key="4">
    <source>
        <dbReference type="SAM" id="SignalP"/>
    </source>
</evidence>
<keyword evidence="4" id="KW-0732">Signal</keyword>